<organism evidence="1 2">
    <name type="scientific">Duncaniella muris</name>
    <dbReference type="NCBI Taxonomy" id="2094150"/>
    <lineage>
        <taxon>Bacteria</taxon>
        <taxon>Pseudomonadati</taxon>
        <taxon>Bacteroidota</taxon>
        <taxon>Bacteroidia</taxon>
        <taxon>Bacteroidales</taxon>
        <taxon>Muribaculaceae</taxon>
        <taxon>Duncaniella</taxon>
    </lineage>
</organism>
<proteinExistence type="predicted"/>
<reference evidence="2" key="1">
    <citation type="submission" date="2018-02" db="EMBL/GenBank/DDBJ databases">
        <authorList>
            <person name="Clavel T."/>
            <person name="Strowig T."/>
        </authorList>
    </citation>
    <scope>NUCLEOTIDE SEQUENCE [LARGE SCALE GENOMIC DNA]</scope>
    <source>
        <strain evidence="2">DSM 103720</strain>
    </source>
</reference>
<name>A0A2V1IL47_9BACT</name>
<sequence length="197" mass="22977">MNKGAKKELLVDTFEVLKDMWPSKREAIVKIFRSMRIIDLEKMMDMWEYLITKNEVITHQNNYESSDLLEGMVRDIFTDGCLLNYADKPFSLAVYQNKTICKYLFSVNPRLGEYTSAIIANLMLELPLKEVEKIFNSIGSRKVQDDGLGNILTWIIERFRYDENLDKKIKDFLLNYIGAMADKTERAVAYAAYLEID</sequence>
<gene>
    <name evidence="1" type="ORF">C5O23_13840</name>
</gene>
<accession>A0A2V1IL47</accession>
<comment type="caution">
    <text evidence="1">The sequence shown here is derived from an EMBL/GenBank/DDBJ whole genome shotgun (WGS) entry which is preliminary data.</text>
</comment>
<dbReference type="Proteomes" id="UP000244905">
    <property type="component" value="Unassembled WGS sequence"/>
</dbReference>
<dbReference type="RefSeq" id="WP_107033502.1">
    <property type="nucleotide sequence ID" value="NZ_PUEC01000058.1"/>
</dbReference>
<dbReference type="EMBL" id="PUEC01000058">
    <property type="protein sequence ID" value="PWB00100.1"/>
    <property type="molecule type" value="Genomic_DNA"/>
</dbReference>
<dbReference type="GeneID" id="82527395"/>
<evidence type="ECO:0000313" key="1">
    <source>
        <dbReference type="EMBL" id="PWB00100.1"/>
    </source>
</evidence>
<evidence type="ECO:0000313" key="2">
    <source>
        <dbReference type="Proteomes" id="UP000244905"/>
    </source>
</evidence>
<dbReference type="AlphaFoldDB" id="A0A2V1IL47"/>
<protein>
    <submittedName>
        <fullName evidence="1">Uncharacterized protein</fullName>
    </submittedName>
</protein>
<keyword evidence="2" id="KW-1185">Reference proteome</keyword>